<accession>A0A672YFI9</accession>
<dbReference type="InterPro" id="IPR045860">
    <property type="entry name" value="Snake_toxin-like_sf"/>
</dbReference>
<evidence type="ECO:0000313" key="2">
    <source>
        <dbReference type="Proteomes" id="UP000472271"/>
    </source>
</evidence>
<evidence type="ECO:0008006" key="3">
    <source>
        <dbReference type="Google" id="ProtNLM"/>
    </source>
</evidence>
<reference evidence="1" key="1">
    <citation type="submission" date="2025-08" db="UniProtKB">
        <authorList>
            <consortium name="Ensembl"/>
        </authorList>
    </citation>
    <scope>IDENTIFICATION</scope>
</reference>
<dbReference type="Ensembl" id="ENSSORT00005002905.1">
    <property type="protein sequence ID" value="ENSSORP00005002821.1"/>
    <property type="gene ID" value="ENSSORG00005001760.1"/>
</dbReference>
<dbReference type="SUPFAM" id="SSF57302">
    <property type="entry name" value="Snake toxin-like"/>
    <property type="match status" value="1"/>
</dbReference>
<protein>
    <recommendedName>
        <fullName evidence="3">UPAR/Ly6 domain-containing protein</fullName>
    </recommendedName>
</protein>
<sequence length="105" mass="11395">MCGRFRCLDQGLELHVTVVYFHSAYGLRCYVCTPADPTPCTRVSTCLELLDRCFTLDVGGKWSDLRLTCAAPFSCCQGDLCNGALPVGPSVLLLLLSSAIVCLFL</sequence>
<dbReference type="Proteomes" id="UP000472271">
    <property type="component" value="Unassembled WGS sequence"/>
</dbReference>
<organism evidence="1 2">
    <name type="scientific">Sphaeramia orbicularis</name>
    <name type="common">orbiculate cardinalfish</name>
    <dbReference type="NCBI Taxonomy" id="375764"/>
    <lineage>
        <taxon>Eukaryota</taxon>
        <taxon>Metazoa</taxon>
        <taxon>Chordata</taxon>
        <taxon>Craniata</taxon>
        <taxon>Vertebrata</taxon>
        <taxon>Euteleostomi</taxon>
        <taxon>Actinopterygii</taxon>
        <taxon>Neopterygii</taxon>
        <taxon>Teleostei</taxon>
        <taxon>Neoteleostei</taxon>
        <taxon>Acanthomorphata</taxon>
        <taxon>Gobiaria</taxon>
        <taxon>Kurtiformes</taxon>
        <taxon>Apogonoidei</taxon>
        <taxon>Apogonidae</taxon>
        <taxon>Apogoninae</taxon>
        <taxon>Sphaeramia</taxon>
    </lineage>
</organism>
<keyword evidence="2" id="KW-1185">Reference proteome</keyword>
<name>A0A672YFI9_9TELE</name>
<dbReference type="InParanoid" id="A0A672YFI9"/>
<reference evidence="1" key="2">
    <citation type="submission" date="2025-09" db="UniProtKB">
        <authorList>
            <consortium name="Ensembl"/>
        </authorList>
    </citation>
    <scope>IDENTIFICATION</scope>
</reference>
<dbReference type="AlphaFoldDB" id="A0A672YFI9"/>
<evidence type="ECO:0000313" key="1">
    <source>
        <dbReference type="Ensembl" id="ENSSORP00005002821.1"/>
    </source>
</evidence>
<proteinExistence type="predicted"/>